<sequence length="239" mass="27535">MSRPNYFIVALLLFGCTVQVFSICCPPSEQSAFCEAYEQLTPEAQHEIKELLGENCDGNAEEALKNMEKRKPNFIRFGRSGQIKFGKKGNSDPNFLRFGRSAPQNNFLRFGKSAHTQQNFLRFGKRAMGSEPNFLRFGRATEFMRLAKSADPNFLRFGRSPDAVVDPNFLRFGKSNNFLRFGRSSGDEDSFEREYRKPNFLLRKKRHPSPGPPPFLLKLNSTRKNSIHFLFCKRLLIIF</sequence>
<name>A0AC34QBZ2_9BILA</name>
<reference evidence="2" key="1">
    <citation type="submission" date="2022-11" db="UniProtKB">
        <authorList>
            <consortium name="WormBaseParasite"/>
        </authorList>
    </citation>
    <scope>IDENTIFICATION</scope>
</reference>
<proteinExistence type="predicted"/>
<dbReference type="WBParaSite" id="JU765_v2.g15048.t2">
    <property type="protein sequence ID" value="JU765_v2.g15048.t2"/>
    <property type="gene ID" value="JU765_v2.g15048"/>
</dbReference>
<dbReference type="Proteomes" id="UP000887576">
    <property type="component" value="Unplaced"/>
</dbReference>
<protein>
    <submittedName>
        <fullName evidence="2">FMRFamide</fullName>
    </submittedName>
</protein>
<accession>A0AC34QBZ2</accession>
<evidence type="ECO:0000313" key="2">
    <source>
        <dbReference type="WBParaSite" id="JU765_v2.g15048.t2"/>
    </source>
</evidence>
<evidence type="ECO:0000313" key="1">
    <source>
        <dbReference type="Proteomes" id="UP000887576"/>
    </source>
</evidence>
<organism evidence="1 2">
    <name type="scientific">Panagrolaimus sp. JU765</name>
    <dbReference type="NCBI Taxonomy" id="591449"/>
    <lineage>
        <taxon>Eukaryota</taxon>
        <taxon>Metazoa</taxon>
        <taxon>Ecdysozoa</taxon>
        <taxon>Nematoda</taxon>
        <taxon>Chromadorea</taxon>
        <taxon>Rhabditida</taxon>
        <taxon>Tylenchina</taxon>
        <taxon>Panagrolaimomorpha</taxon>
        <taxon>Panagrolaimoidea</taxon>
        <taxon>Panagrolaimidae</taxon>
        <taxon>Panagrolaimus</taxon>
    </lineage>
</organism>